<dbReference type="OrthoDB" id="9803333at2"/>
<evidence type="ECO:0000313" key="4">
    <source>
        <dbReference type="Proteomes" id="UP000236754"/>
    </source>
</evidence>
<proteinExistence type="inferred from homology"/>
<dbReference type="InterPro" id="IPR002347">
    <property type="entry name" value="SDR_fam"/>
</dbReference>
<name>A0A1H6E6T2_9ACTN</name>
<evidence type="ECO:0000256" key="2">
    <source>
        <dbReference type="ARBA" id="ARBA00023002"/>
    </source>
</evidence>
<comment type="similarity">
    <text evidence="1">Belongs to the short-chain dehydrogenases/reductases (SDR) family.</text>
</comment>
<dbReference type="PANTHER" id="PTHR43639:SF1">
    <property type="entry name" value="SHORT-CHAIN DEHYDROGENASE_REDUCTASE FAMILY PROTEIN"/>
    <property type="match status" value="1"/>
</dbReference>
<dbReference type="PRINTS" id="PR00081">
    <property type="entry name" value="GDHRDH"/>
</dbReference>
<organism evidence="3 4">
    <name type="scientific">Actinacidiphila yanglinensis</name>
    <dbReference type="NCBI Taxonomy" id="310779"/>
    <lineage>
        <taxon>Bacteria</taxon>
        <taxon>Bacillati</taxon>
        <taxon>Actinomycetota</taxon>
        <taxon>Actinomycetes</taxon>
        <taxon>Kitasatosporales</taxon>
        <taxon>Streptomycetaceae</taxon>
        <taxon>Actinacidiphila</taxon>
    </lineage>
</organism>
<evidence type="ECO:0000313" key="3">
    <source>
        <dbReference type="EMBL" id="SEG93518.1"/>
    </source>
</evidence>
<protein>
    <submittedName>
        <fullName evidence="3">Enoyl-[acyl-carrier-protein] reductase [NADH]</fullName>
    </submittedName>
</protein>
<dbReference type="SUPFAM" id="SSF51735">
    <property type="entry name" value="NAD(P)-binding Rossmann-fold domains"/>
    <property type="match status" value="1"/>
</dbReference>
<dbReference type="InterPro" id="IPR036291">
    <property type="entry name" value="NAD(P)-bd_dom_sf"/>
</dbReference>
<dbReference type="Gene3D" id="3.40.50.720">
    <property type="entry name" value="NAD(P)-binding Rossmann-like Domain"/>
    <property type="match status" value="1"/>
</dbReference>
<dbReference type="PANTHER" id="PTHR43639">
    <property type="entry name" value="OXIDOREDUCTASE, SHORT-CHAIN DEHYDROGENASE/REDUCTASE FAMILY (AFU_ORTHOLOGUE AFUA_5G02870)"/>
    <property type="match status" value="1"/>
</dbReference>
<dbReference type="GO" id="GO:0016491">
    <property type="term" value="F:oxidoreductase activity"/>
    <property type="evidence" value="ECO:0007669"/>
    <property type="project" value="UniProtKB-KW"/>
</dbReference>
<dbReference type="Pfam" id="PF13561">
    <property type="entry name" value="adh_short_C2"/>
    <property type="match status" value="1"/>
</dbReference>
<reference evidence="3 4" key="1">
    <citation type="submission" date="2016-10" db="EMBL/GenBank/DDBJ databases">
        <authorList>
            <person name="de Groot N.N."/>
        </authorList>
    </citation>
    <scope>NUCLEOTIDE SEQUENCE [LARGE SCALE GENOMIC DNA]</scope>
    <source>
        <strain evidence="3 4">CGMCC 4.2023</strain>
    </source>
</reference>
<dbReference type="Proteomes" id="UP000236754">
    <property type="component" value="Unassembled WGS sequence"/>
</dbReference>
<dbReference type="AlphaFoldDB" id="A0A1H6E6T2"/>
<sequence length="243" mass="24364">MNPKAVVTGGTRGVGLAVARRLCAEGTDVLLVHAHDSATARDAVASLSGLPGTAAALRADLRAPGGAVRVLDEVRARWGVLDVFVHAAADFHPAATLDVSLRSARDDLSLAVSPLLGAAASLADLMKGRPGRIVAVSSAGARQAVRGYLTQGVAKAALESLVRYLAVEFAPLGITVNAVSPSKIATASGPVGPEAALAARTPAGRLTTAEDVAGAVMLLCHPDAGWVHGQVLTVDGGLSLVAG</sequence>
<evidence type="ECO:0000256" key="1">
    <source>
        <dbReference type="ARBA" id="ARBA00006484"/>
    </source>
</evidence>
<accession>A0A1H6E6T2</accession>
<gene>
    <name evidence="3" type="ORF">SAMN05216223_1285</name>
</gene>
<keyword evidence="2" id="KW-0560">Oxidoreductase</keyword>
<dbReference type="RefSeq" id="WP_103890575.1">
    <property type="nucleotide sequence ID" value="NZ_FNVU01000028.1"/>
</dbReference>
<dbReference type="EMBL" id="FNVU01000028">
    <property type="protein sequence ID" value="SEG93518.1"/>
    <property type="molecule type" value="Genomic_DNA"/>
</dbReference>
<keyword evidence="4" id="KW-1185">Reference proteome</keyword>